<comment type="caution">
    <text evidence="4">The sequence shown here is derived from an EMBL/GenBank/DDBJ whole genome shotgun (WGS) entry which is preliminary data.</text>
</comment>
<feature type="chain" id="PRO_5015765336" description="Secreted protein" evidence="3">
    <location>
        <begin position="27"/>
        <end position="315"/>
    </location>
</feature>
<evidence type="ECO:0000256" key="3">
    <source>
        <dbReference type="SAM" id="SignalP"/>
    </source>
</evidence>
<dbReference type="AlphaFoldDB" id="A0A2S9XLA2"/>
<evidence type="ECO:0000256" key="2">
    <source>
        <dbReference type="SAM" id="Phobius"/>
    </source>
</evidence>
<evidence type="ECO:0008006" key="6">
    <source>
        <dbReference type="Google" id="ProtNLM"/>
    </source>
</evidence>
<keyword evidence="2" id="KW-0812">Transmembrane</keyword>
<feature type="region of interest" description="Disordered" evidence="1">
    <location>
        <begin position="176"/>
        <end position="195"/>
    </location>
</feature>
<name>A0A2S9XLA2_9BACT</name>
<dbReference type="RefSeq" id="WP_106094806.1">
    <property type="nucleotide sequence ID" value="NZ_PVNL01000147.1"/>
</dbReference>
<feature type="signal peptide" evidence="3">
    <location>
        <begin position="1"/>
        <end position="26"/>
    </location>
</feature>
<organism evidence="4 5">
    <name type="scientific">Enhygromyxa salina</name>
    <dbReference type="NCBI Taxonomy" id="215803"/>
    <lineage>
        <taxon>Bacteria</taxon>
        <taxon>Pseudomonadati</taxon>
        <taxon>Myxococcota</taxon>
        <taxon>Polyangia</taxon>
        <taxon>Nannocystales</taxon>
        <taxon>Nannocystaceae</taxon>
        <taxon>Enhygromyxa</taxon>
    </lineage>
</organism>
<dbReference type="OrthoDB" id="9849998at2"/>
<keyword evidence="2" id="KW-0472">Membrane</keyword>
<dbReference type="Proteomes" id="UP000238823">
    <property type="component" value="Unassembled WGS sequence"/>
</dbReference>
<proteinExistence type="predicted"/>
<evidence type="ECO:0000313" key="5">
    <source>
        <dbReference type="Proteomes" id="UP000238823"/>
    </source>
</evidence>
<dbReference type="EMBL" id="PVNL01000147">
    <property type="protein sequence ID" value="PRP93635.1"/>
    <property type="molecule type" value="Genomic_DNA"/>
</dbReference>
<protein>
    <recommendedName>
        <fullName evidence="6">Secreted protein</fullName>
    </recommendedName>
</protein>
<gene>
    <name evidence="4" type="ORF">ENSA7_80630</name>
</gene>
<evidence type="ECO:0000313" key="4">
    <source>
        <dbReference type="EMBL" id="PRP93635.1"/>
    </source>
</evidence>
<sequence length="315" mass="32075">MLVNLPARLICVGLSSALLISSPALASGPTTWADAATAFTLGPRDGDITPDSANSARFGIEQQGQQLIQAGAHEQAAELYWSKGIELADPVLIVDAAEAWREQAATQRSIVAAQTAIDRVQLALDMLYFLRDSASSASWQPVAPEYLGVVIDRARAVVTDAEALIAEIEAEQAAAAQAANAPEQTERQRKPAKPGTGLIAGGSAAIVLGLGGAGLGVAGLVLGGQAQADVEDPTVYEPEHSAAEARGRTANLLAGVGIGVAVVGISVGAALIALGNKQRKRSPTEASAQVTPTLMCAGLLGLDCTGAGLSVQGRF</sequence>
<reference evidence="4 5" key="1">
    <citation type="submission" date="2018-03" db="EMBL/GenBank/DDBJ databases">
        <title>Draft Genome Sequences of the Obligatory Marine Myxobacteria Enhygromyxa salina SWB007.</title>
        <authorList>
            <person name="Poehlein A."/>
            <person name="Moghaddam J.A."/>
            <person name="Harms H."/>
            <person name="Alanjari M."/>
            <person name="Koenig G.M."/>
            <person name="Daniel R."/>
            <person name="Schaeberle T.F."/>
        </authorList>
    </citation>
    <scope>NUCLEOTIDE SEQUENCE [LARGE SCALE GENOMIC DNA]</scope>
    <source>
        <strain evidence="4 5">SWB007</strain>
    </source>
</reference>
<keyword evidence="2" id="KW-1133">Transmembrane helix</keyword>
<keyword evidence="3" id="KW-0732">Signal</keyword>
<feature type="transmembrane region" description="Helical" evidence="2">
    <location>
        <begin position="252"/>
        <end position="274"/>
    </location>
</feature>
<accession>A0A2S9XLA2</accession>
<evidence type="ECO:0000256" key="1">
    <source>
        <dbReference type="SAM" id="MobiDB-lite"/>
    </source>
</evidence>